<proteinExistence type="predicted"/>
<protein>
    <submittedName>
        <fullName evidence="2">Uncharacterized protein</fullName>
    </submittedName>
</protein>
<name>A0A0A9A896_ARUDO</name>
<accession>A0A0A9A896</accession>
<organism evidence="2">
    <name type="scientific">Arundo donax</name>
    <name type="common">Giant reed</name>
    <name type="synonym">Donax arundinaceus</name>
    <dbReference type="NCBI Taxonomy" id="35708"/>
    <lineage>
        <taxon>Eukaryota</taxon>
        <taxon>Viridiplantae</taxon>
        <taxon>Streptophyta</taxon>
        <taxon>Embryophyta</taxon>
        <taxon>Tracheophyta</taxon>
        <taxon>Spermatophyta</taxon>
        <taxon>Magnoliopsida</taxon>
        <taxon>Liliopsida</taxon>
        <taxon>Poales</taxon>
        <taxon>Poaceae</taxon>
        <taxon>PACMAD clade</taxon>
        <taxon>Arundinoideae</taxon>
        <taxon>Arundineae</taxon>
        <taxon>Arundo</taxon>
    </lineage>
</organism>
<dbReference type="AlphaFoldDB" id="A0A0A9A896"/>
<sequence length="66" mass="7202">MGTHPFQASHRKSSVHPPSSQVSHAPRSSSSRTRPSCHQSFQTLTLPILNCHTSHTYPSAHSLTSP</sequence>
<reference evidence="2" key="1">
    <citation type="submission" date="2014-09" db="EMBL/GenBank/DDBJ databases">
        <authorList>
            <person name="Magalhaes I.L.F."/>
            <person name="Oliveira U."/>
            <person name="Santos F.R."/>
            <person name="Vidigal T.H.D.A."/>
            <person name="Brescovit A.D."/>
            <person name="Santos A.J."/>
        </authorList>
    </citation>
    <scope>NUCLEOTIDE SEQUENCE</scope>
    <source>
        <tissue evidence="2">Shoot tissue taken approximately 20 cm above the soil surface</tissue>
    </source>
</reference>
<reference evidence="2" key="2">
    <citation type="journal article" date="2015" name="Data Brief">
        <title>Shoot transcriptome of the giant reed, Arundo donax.</title>
        <authorList>
            <person name="Barrero R.A."/>
            <person name="Guerrero F.D."/>
            <person name="Moolhuijzen P."/>
            <person name="Goolsby J.A."/>
            <person name="Tidwell J."/>
            <person name="Bellgard S.E."/>
            <person name="Bellgard M.I."/>
        </authorList>
    </citation>
    <scope>NUCLEOTIDE SEQUENCE</scope>
    <source>
        <tissue evidence="2">Shoot tissue taken approximately 20 cm above the soil surface</tissue>
    </source>
</reference>
<evidence type="ECO:0000256" key="1">
    <source>
        <dbReference type="SAM" id="MobiDB-lite"/>
    </source>
</evidence>
<feature type="region of interest" description="Disordered" evidence="1">
    <location>
        <begin position="1"/>
        <end position="39"/>
    </location>
</feature>
<feature type="compositionally biased region" description="Low complexity" evidence="1">
    <location>
        <begin position="15"/>
        <end position="36"/>
    </location>
</feature>
<dbReference type="EMBL" id="GBRH01252685">
    <property type="protein sequence ID" value="JAD45210.1"/>
    <property type="molecule type" value="Transcribed_RNA"/>
</dbReference>
<evidence type="ECO:0000313" key="2">
    <source>
        <dbReference type="EMBL" id="JAD45210.1"/>
    </source>
</evidence>